<keyword evidence="3" id="KW-1185">Reference proteome</keyword>
<dbReference type="Proteomes" id="UP001374579">
    <property type="component" value="Unassembled WGS sequence"/>
</dbReference>
<evidence type="ECO:0000313" key="3">
    <source>
        <dbReference type="Proteomes" id="UP001374579"/>
    </source>
</evidence>
<proteinExistence type="predicted"/>
<gene>
    <name evidence="2" type="ORF">V1264_002739</name>
</gene>
<reference evidence="2 3" key="1">
    <citation type="submission" date="2024-02" db="EMBL/GenBank/DDBJ databases">
        <title>Chromosome-scale genome assembly of the rough periwinkle Littorina saxatilis.</title>
        <authorList>
            <person name="De Jode A."/>
            <person name="Faria R."/>
            <person name="Formenti G."/>
            <person name="Sims Y."/>
            <person name="Smith T.P."/>
            <person name="Tracey A."/>
            <person name="Wood J.M.D."/>
            <person name="Zagrodzka Z.B."/>
            <person name="Johannesson K."/>
            <person name="Butlin R.K."/>
            <person name="Leder E.H."/>
        </authorList>
    </citation>
    <scope>NUCLEOTIDE SEQUENCE [LARGE SCALE GENOMIC DNA]</scope>
    <source>
        <strain evidence="2">Snail1</strain>
        <tissue evidence="2">Muscle</tissue>
    </source>
</reference>
<sequence>MGGDLGRQRLPRLQDLWLNFRGRMQQADIAGDPGRRTRGSLALDGRLQQAAIAGDPRTPDVGPQDLWLWTDACRRPSQETGTT</sequence>
<name>A0AAN9G7T0_9CAEN</name>
<accession>A0AAN9G7T0</accession>
<dbReference type="EMBL" id="JBAMIC010000012">
    <property type="protein sequence ID" value="KAK7098446.1"/>
    <property type="molecule type" value="Genomic_DNA"/>
</dbReference>
<comment type="caution">
    <text evidence="2">The sequence shown here is derived from an EMBL/GenBank/DDBJ whole genome shotgun (WGS) entry which is preliminary data.</text>
</comment>
<organism evidence="2 3">
    <name type="scientific">Littorina saxatilis</name>
    <dbReference type="NCBI Taxonomy" id="31220"/>
    <lineage>
        <taxon>Eukaryota</taxon>
        <taxon>Metazoa</taxon>
        <taxon>Spiralia</taxon>
        <taxon>Lophotrochozoa</taxon>
        <taxon>Mollusca</taxon>
        <taxon>Gastropoda</taxon>
        <taxon>Caenogastropoda</taxon>
        <taxon>Littorinimorpha</taxon>
        <taxon>Littorinoidea</taxon>
        <taxon>Littorinidae</taxon>
        <taxon>Littorina</taxon>
    </lineage>
</organism>
<evidence type="ECO:0000256" key="1">
    <source>
        <dbReference type="SAM" id="MobiDB-lite"/>
    </source>
</evidence>
<dbReference type="AlphaFoldDB" id="A0AAN9G7T0"/>
<protein>
    <submittedName>
        <fullName evidence="2">Uncharacterized protein</fullName>
    </submittedName>
</protein>
<evidence type="ECO:0000313" key="2">
    <source>
        <dbReference type="EMBL" id="KAK7098446.1"/>
    </source>
</evidence>
<feature type="region of interest" description="Disordered" evidence="1">
    <location>
        <begin position="50"/>
        <end position="83"/>
    </location>
</feature>